<feature type="compositionally biased region" description="Low complexity" evidence="1">
    <location>
        <begin position="63"/>
        <end position="77"/>
    </location>
</feature>
<proteinExistence type="predicted"/>
<dbReference type="EMBL" id="OAOQ01000009">
    <property type="protein sequence ID" value="SNX71371.1"/>
    <property type="molecule type" value="Genomic_DNA"/>
</dbReference>
<sequence length="129" mass="14503">MRFRRSSRTRRDQRFIGIPSFILPRKFPVRAPSTMERITLRDPPAGWDEVTEEADQSFPASDPPGNCQQAGAAGQPQSSTTFPLEPSRIAANPSANRATGKRWVMTRRMFSPFSSIAIILYHVSKISRP</sequence>
<reference evidence="3" key="1">
    <citation type="submission" date="2017-08" db="EMBL/GenBank/DDBJ databases">
        <authorList>
            <person name="Varghese N."/>
            <person name="Submissions S."/>
        </authorList>
    </citation>
    <scope>NUCLEOTIDE SEQUENCE [LARGE SCALE GENOMIC DNA]</scope>
    <source>
        <strain evidence="3">JA234</strain>
    </source>
</reference>
<evidence type="ECO:0000313" key="2">
    <source>
        <dbReference type="EMBL" id="SNX71371.1"/>
    </source>
</evidence>
<name>A0A285CUX1_9RHOB</name>
<organism evidence="2 3">
    <name type="scientific">Cereibacter ovatus</name>
    <dbReference type="NCBI Taxonomy" id="439529"/>
    <lineage>
        <taxon>Bacteria</taxon>
        <taxon>Pseudomonadati</taxon>
        <taxon>Pseudomonadota</taxon>
        <taxon>Alphaproteobacteria</taxon>
        <taxon>Rhodobacterales</taxon>
        <taxon>Paracoccaceae</taxon>
        <taxon>Cereibacter</taxon>
    </lineage>
</organism>
<evidence type="ECO:0000256" key="1">
    <source>
        <dbReference type="SAM" id="MobiDB-lite"/>
    </source>
</evidence>
<feature type="region of interest" description="Disordered" evidence="1">
    <location>
        <begin position="40"/>
        <end position="98"/>
    </location>
</feature>
<evidence type="ECO:0000313" key="3">
    <source>
        <dbReference type="Proteomes" id="UP000219467"/>
    </source>
</evidence>
<protein>
    <submittedName>
        <fullName evidence="2">Uncharacterized protein</fullName>
    </submittedName>
</protein>
<gene>
    <name evidence="2" type="ORF">SAMN05878503_109110</name>
</gene>
<dbReference type="Proteomes" id="UP000219467">
    <property type="component" value="Unassembled WGS sequence"/>
</dbReference>
<accession>A0A285CUX1</accession>
<dbReference type="AlphaFoldDB" id="A0A285CUX1"/>
<keyword evidence="3" id="KW-1185">Reference proteome</keyword>